<evidence type="ECO:0000256" key="1">
    <source>
        <dbReference type="ARBA" id="ARBA00004651"/>
    </source>
</evidence>
<evidence type="ECO:0000313" key="10">
    <source>
        <dbReference type="Proteomes" id="UP000245590"/>
    </source>
</evidence>
<dbReference type="OrthoDB" id="7051771at2"/>
<dbReference type="PANTHER" id="PTHR33406:SF13">
    <property type="entry name" value="MEMBRANE PROTEIN YDFJ"/>
    <property type="match status" value="1"/>
</dbReference>
<feature type="transmembrane region" description="Helical" evidence="7">
    <location>
        <begin position="200"/>
        <end position="220"/>
    </location>
</feature>
<accession>A0A2U2RIN3</accession>
<keyword evidence="4 7" id="KW-1133">Transmembrane helix</keyword>
<dbReference type="SUPFAM" id="SSF82866">
    <property type="entry name" value="Multidrug efflux transporter AcrB transmembrane domain"/>
    <property type="match status" value="2"/>
</dbReference>
<feature type="transmembrane region" description="Helical" evidence="7">
    <location>
        <begin position="369"/>
        <end position="392"/>
    </location>
</feature>
<organism evidence="9 10">
    <name type="scientific">Brachybacterium endophyticum</name>
    <dbReference type="NCBI Taxonomy" id="2182385"/>
    <lineage>
        <taxon>Bacteria</taxon>
        <taxon>Bacillati</taxon>
        <taxon>Actinomycetota</taxon>
        <taxon>Actinomycetes</taxon>
        <taxon>Micrococcales</taxon>
        <taxon>Dermabacteraceae</taxon>
        <taxon>Brachybacterium</taxon>
    </lineage>
</organism>
<protein>
    <submittedName>
        <fullName evidence="9">RND transporter</fullName>
    </submittedName>
</protein>
<feature type="transmembrane region" description="Helical" evidence="7">
    <location>
        <begin position="675"/>
        <end position="700"/>
    </location>
</feature>
<evidence type="ECO:0000256" key="5">
    <source>
        <dbReference type="ARBA" id="ARBA00023136"/>
    </source>
</evidence>
<keyword evidence="3 7" id="KW-0812">Transmembrane</keyword>
<dbReference type="InterPro" id="IPR000731">
    <property type="entry name" value="SSD"/>
</dbReference>
<feature type="transmembrane region" description="Helical" evidence="7">
    <location>
        <begin position="531"/>
        <end position="551"/>
    </location>
</feature>
<dbReference type="InterPro" id="IPR004869">
    <property type="entry name" value="MMPL_dom"/>
</dbReference>
<feature type="transmembrane region" description="Helical" evidence="7">
    <location>
        <begin position="563"/>
        <end position="584"/>
    </location>
</feature>
<keyword evidence="5 7" id="KW-0472">Membrane</keyword>
<gene>
    <name evidence="9" type="ORF">DEO23_10935</name>
</gene>
<evidence type="ECO:0000256" key="7">
    <source>
        <dbReference type="SAM" id="Phobius"/>
    </source>
</evidence>
<dbReference type="InterPro" id="IPR050545">
    <property type="entry name" value="Mycobact_MmpL"/>
</dbReference>
<evidence type="ECO:0000256" key="2">
    <source>
        <dbReference type="ARBA" id="ARBA00022475"/>
    </source>
</evidence>
<feature type="transmembrane region" description="Helical" evidence="7">
    <location>
        <begin position="641"/>
        <end position="663"/>
    </location>
</feature>
<comment type="caution">
    <text evidence="9">The sequence shown here is derived from an EMBL/GenBank/DDBJ whole genome shotgun (WGS) entry which is preliminary data.</text>
</comment>
<keyword evidence="2" id="KW-1003">Cell membrane</keyword>
<proteinExistence type="predicted"/>
<dbReference type="GO" id="GO:0005886">
    <property type="term" value="C:plasma membrane"/>
    <property type="evidence" value="ECO:0007669"/>
    <property type="project" value="UniProtKB-SubCell"/>
</dbReference>
<dbReference type="PROSITE" id="PS50156">
    <property type="entry name" value="SSD"/>
    <property type="match status" value="1"/>
</dbReference>
<feature type="transmembrane region" description="Helical" evidence="7">
    <location>
        <begin position="226"/>
        <end position="250"/>
    </location>
</feature>
<dbReference type="AlphaFoldDB" id="A0A2U2RIN3"/>
<feature type="transmembrane region" description="Helical" evidence="7">
    <location>
        <begin position="300"/>
        <end position="330"/>
    </location>
</feature>
<keyword evidence="10" id="KW-1185">Reference proteome</keyword>
<evidence type="ECO:0000256" key="6">
    <source>
        <dbReference type="SAM" id="MobiDB-lite"/>
    </source>
</evidence>
<dbReference type="Gene3D" id="1.20.1640.10">
    <property type="entry name" value="Multidrug efflux transporter AcrB transmembrane domain"/>
    <property type="match status" value="2"/>
</dbReference>
<dbReference type="Proteomes" id="UP000245590">
    <property type="component" value="Unassembled WGS sequence"/>
</dbReference>
<sequence length="926" mass="97560">MSSTLYRLGRAMARARWKAVGTWLSLLVVMGVLAVGLGGAFSTQFEIPGTQAQEGLDELADRFPQMSGTGGQLVFVATDGTTVDDHEKRIDRTMEDVSDVQGIQSAPSPFDDQSPGTRADDDSAIIGSLQMEGSPGAFPDGALEKLETIADDANTEGLEVHLGGQILQSSEVPMGPGEVIGLLAALIILAVAFRSVVPAFIPIVSAVVGVGVSILAVMALSSAMEIPSVTISLGAMLGLAVGIDYALFILSRHRSQLARGTDVEESIGEATATSGSAVIFAGLTVVIALVGLFVTRIPFLNIMGIAAAATVSVSVLVALTLLPAIMGLMGERLRPRKVRRAMAANGGVLPEPEQDASARPAGRSRWVRLVTKVPVVTILVVVVAIGALAIPIKDLRLGLPDLGTEKPDTDARQTYDLVAKDFGAGYNGPLLVTADIINSDDPLGAVDDLEKRIEDLPHVHEVQLATPNEGADMAVVVVIPDGSQTDESTADLVKTMRSDSSSWEKDLDISDVRVTGQTAVAIDITDRLTDALLPFGVFVVGLSLILLMVVFRSIWVPLKASLGYLLSVGAAFGVVAMVFEYGWGNEALGIHVVGPVIAFMPIMCMGVLFGLAMDYEVFLVSRMREEYVHTGDAHGAIERGFSASAPVVIAAALIMFSVFASFVPGGSFMLQPIAIALAVGVLVDAFVVRMTLVPAVLALLGRHAWWLPRWLDALLPRLDIEGEGLAAVLEHREWTAEHGDMAVRMEDLVVPLVGESGRLGPLTGALEPGSLLVARSADDAARATFLDLVSGRLAPRSGILAVHDRLAPDDLGAIQSRVHRIGPGEDILGRIREIHGRGSGQQLVVIDQITDLAHAADLTAGEAVHRLEELMRGGTAVIAGSRVDSGLEASQAEQRVIDALEDPDRHIALRVHRAPSSAAVVEGAHA</sequence>
<feature type="domain" description="SSD" evidence="8">
    <location>
        <begin position="195"/>
        <end position="328"/>
    </location>
</feature>
<reference evidence="9 10" key="1">
    <citation type="submission" date="2018-05" db="EMBL/GenBank/DDBJ databases">
        <title>Brachybacterium sp. M1HQ-2T, whole genome shotgun sequence.</title>
        <authorList>
            <person name="Tuo L."/>
        </authorList>
    </citation>
    <scope>NUCLEOTIDE SEQUENCE [LARGE SCALE GENOMIC DNA]</scope>
    <source>
        <strain evidence="9 10">M1HQ-2</strain>
    </source>
</reference>
<comment type="subcellular location">
    <subcellularLocation>
        <location evidence="1">Cell membrane</location>
        <topology evidence="1">Multi-pass membrane protein</topology>
    </subcellularLocation>
</comment>
<feature type="transmembrane region" description="Helical" evidence="7">
    <location>
        <begin position="271"/>
        <end position="294"/>
    </location>
</feature>
<name>A0A2U2RIN3_9MICO</name>
<dbReference type="Pfam" id="PF03176">
    <property type="entry name" value="MMPL"/>
    <property type="match status" value="2"/>
</dbReference>
<evidence type="ECO:0000256" key="4">
    <source>
        <dbReference type="ARBA" id="ARBA00022989"/>
    </source>
</evidence>
<feature type="transmembrane region" description="Helical" evidence="7">
    <location>
        <begin position="174"/>
        <end position="193"/>
    </location>
</feature>
<feature type="transmembrane region" description="Helical" evidence="7">
    <location>
        <begin position="596"/>
        <end position="620"/>
    </location>
</feature>
<evidence type="ECO:0000259" key="8">
    <source>
        <dbReference type="PROSITE" id="PS50156"/>
    </source>
</evidence>
<dbReference type="PANTHER" id="PTHR33406">
    <property type="entry name" value="MEMBRANE PROTEIN MJ1562-RELATED"/>
    <property type="match status" value="1"/>
</dbReference>
<evidence type="ECO:0000256" key="3">
    <source>
        <dbReference type="ARBA" id="ARBA00022692"/>
    </source>
</evidence>
<dbReference type="RefSeq" id="WP_109276074.1">
    <property type="nucleotide sequence ID" value="NZ_QFKX01000004.1"/>
</dbReference>
<feature type="region of interest" description="Disordered" evidence="6">
    <location>
        <begin position="96"/>
        <end position="119"/>
    </location>
</feature>
<evidence type="ECO:0000313" key="9">
    <source>
        <dbReference type="EMBL" id="PWH05718.1"/>
    </source>
</evidence>
<dbReference type="EMBL" id="QFKX01000004">
    <property type="protein sequence ID" value="PWH05718.1"/>
    <property type="molecule type" value="Genomic_DNA"/>
</dbReference>